<feature type="domain" description="Acetophenone carboxylase-like C-terminal" evidence="3">
    <location>
        <begin position="522"/>
        <end position="693"/>
    </location>
</feature>
<evidence type="ECO:0000259" key="3">
    <source>
        <dbReference type="Pfam" id="PF19278"/>
    </source>
</evidence>
<dbReference type="InterPro" id="IPR045079">
    <property type="entry name" value="Oxoprolinase-like"/>
</dbReference>
<dbReference type="Pfam" id="PF19278">
    <property type="entry name" value="Hydant_A_C"/>
    <property type="match status" value="1"/>
</dbReference>
<keyword evidence="5" id="KW-1185">Reference proteome</keyword>
<dbReference type="InterPro" id="IPR002821">
    <property type="entry name" value="Hydantoinase_A"/>
</dbReference>
<evidence type="ECO:0000259" key="1">
    <source>
        <dbReference type="Pfam" id="PF01968"/>
    </source>
</evidence>
<dbReference type="InterPro" id="IPR008040">
    <property type="entry name" value="Hydant_A_N"/>
</dbReference>
<dbReference type="Pfam" id="PF01968">
    <property type="entry name" value="Hydantoinase_A"/>
    <property type="match status" value="1"/>
</dbReference>
<organism evidence="4 5">
    <name type="scientific">Actinacidiphila acididurans</name>
    <dbReference type="NCBI Taxonomy" id="2784346"/>
    <lineage>
        <taxon>Bacteria</taxon>
        <taxon>Bacillati</taxon>
        <taxon>Actinomycetota</taxon>
        <taxon>Actinomycetes</taxon>
        <taxon>Kitasatosporales</taxon>
        <taxon>Streptomycetaceae</taxon>
        <taxon>Actinacidiphila</taxon>
    </lineage>
</organism>
<dbReference type="PANTHER" id="PTHR11365:SF23">
    <property type="entry name" value="HYPOTHETICAL 5-OXOPROLINASE (EUROFUNG)-RELATED"/>
    <property type="match status" value="1"/>
</dbReference>
<evidence type="ECO:0000313" key="5">
    <source>
        <dbReference type="Proteomes" id="UP000749040"/>
    </source>
</evidence>
<dbReference type="RefSeq" id="WP_205355006.1">
    <property type="nucleotide sequence ID" value="NZ_JADKYB010000001.1"/>
</dbReference>
<comment type="caution">
    <text evidence="4">The sequence shown here is derived from an EMBL/GenBank/DDBJ whole genome shotgun (WGS) entry which is preliminary data.</text>
</comment>
<evidence type="ECO:0000313" key="4">
    <source>
        <dbReference type="EMBL" id="MBM9503127.1"/>
    </source>
</evidence>
<dbReference type="SUPFAM" id="SSF53067">
    <property type="entry name" value="Actin-like ATPase domain"/>
    <property type="match status" value="1"/>
</dbReference>
<dbReference type="EMBL" id="JADKYB010000001">
    <property type="protein sequence ID" value="MBM9503127.1"/>
    <property type="molecule type" value="Genomic_DNA"/>
</dbReference>
<accession>A0ABS2TJ87</accession>
<name>A0ABS2TJ87_9ACTN</name>
<dbReference type="InterPro" id="IPR049517">
    <property type="entry name" value="ACX-like_C"/>
</dbReference>
<dbReference type="PANTHER" id="PTHR11365">
    <property type="entry name" value="5-OXOPROLINASE RELATED"/>
    <property type="match status" value="1"/>
</dbReference>
<feature type="domain" description="Hydantoinase/oxoprolinase N-terminal" evidence="2">
    <location>
        <begin position="13"/>
        <end position="190"/>
    </location>
</feature>
<sequence>MTEHIAARLSCTIGVDVGGTFTDLVLHDAGRATTRTAKLLTTPGDPSHAVIEGVRRLLATAGVGIEQVTTLVHGTTLITNTLLERTGAKVGLIATEGFRDVLEMGREIRYDTDDLYARPAPVIVPRHLRIGVPGRITADAAELVPLDEAAVLEAARELVDGHGVEALAIAFLHSYANPSHERIARELVRSRHPGLPISLSADVAPEIGEYERTSTACVNAYVQPVVGAYLDRLEADLARLGFTGTIALMLSSGGLTTLARAKALPVGLLESGPAAGAIAAAHLAGLAGEDRVIAFDMGGTTAKMSLVEHGLPHVTHEFEAGRLDRFKPGSGLPLKTAVIDMIEIGAGGGSIASADGFGLLKVGPRSAGSVPGPVAYGRGGTRPTVTDADLLTGHLDPDHFLGGELTPTLPRVRGAFEELAGRLGVDAARTADGTLEIVTENMAAATRMHLSEKGRDPRAYALMAFGGAGPVHAYALAKSLKVRRVIVPMGAGVLSAFGFLVADPAVEDVRGYATPVAAADWTKVGELYEEMEEHAAALLSRMEPGTARIVRTRSADMRYLGQGHEITVPLPDGPLSGSRAGELRRRFTERYTAVFGRELPEGTPEVTNWRLTATLPTARPSLVHASPGQRAGAAPLRGRRSVRIPGFGVCEAAVYDRDALAPGATVAGPAVFEEHETSCAVGPDCTAVVDAHHNLIIDIDYPHPRSEGATG</sequence>
<proteinExistence type="predicted"/>
<feature type="domain" description="Hydantoinase A/oxoprolinase" evidence="1">
    <location>
        <begin position="212"/>
        <end position="505"/>
    </location>
</feature>
<dbReference type="Proteomes" id="UP000749040">
    <property type="component" value="Unassembled WGS sequence"/>
</dbReference>
<protein>
    <submittedName>
        <fullName evidence="4">Hydantoinase/oxoprolinase family protein</fullName>
    </submittedName>
</protein>
<reference evidence="4 5" key="1">
    <citation type="submission" date="2021-01" db="EMBL/GenBank/DDBJ databases">
        <title>Streptomyces acididurans sp. nov., isolated from a peat swamp forest soil.</title>
        <authorList>
            <person name="Chantavorakit T."/>
            <person name="Duangmal K."/>
        </authorList>
    </citation>
    <scope>NUCLEOTIDE SEQUENCE [LARGE SCALE GENOMIC DNA]</scope>
    <source>
        <strain evidence="4 5">KK5PA1</strain>
    </source>
</reference>
<dbReference type="InterPro" id="IPR043129">
    <property type="entry name" value="ATPase_NBD"/>
</dbReference>
<evidence type="ECO:0000259" key="2">
    <source>
        <dbReference type="Pfam" id="PF05378"/>
    </source>
</evidence>
<dbReference type="Pfam" id="PF05378">
    <property type="entry name" value="Hydant_A_N"/>
    <property type="match status" value="1"/>
</dbReference>
<gene>
    <name evidence="4" type="ORF">ITX44_00995</name>
</gene>